<dbReference type="WBParaSite" id="PEQ_0001425401-mRNA-1">
    <property type="protein sequence ID" value="PEQ_0001425401-mRNA-1"/>
    <property type="gene ID" value="PEQ_0001425401"/>
</dbReference>
<proteinExistence type="predicted"/>
<keyword evidence="2" id="KW-1185">Reference proteome</keyword>
<dbReference type="AlphaFoldDB" id="A0A914S6D7"/>
<protein>
    <submittedName>
        <fullName evidence="3">EF-hand domain-containing protein</fullName>
    </submittedName>
</protein>
<evidence type="ECO:0000313" key="2">
    <source>
        <dbReference type="Proteomes" id="UP000887564"/>
    </source>
</evidence>
<accession>A0A914S6D7</accession>
<evidence type="ECO:0000313" key="3">
    <source>
        <dbReference type="WBParaSite" id="PEQ_0001425401-mRNA-1"/>
    </source>
</evidence>
<name>A0A914S6D7_PAREQ</name>
<sequence length="68" mass="7647">MYDRPDDFNEAKQNGDGNLSVSELKKLKKKQKKEKAKEALEAAAKQKQHNAKKVSLSSIGLTPFNFLI</sequence>
<feature type="region of interest" description="Disordered" evidence="1">
    <location>
        <begin position="1"/>
        <end position="44"/>
    </location>
</feature>
<feature type="compositionally biased region" description="Basic and acidic residues" evidence="1">
    <location>
        <begin position="1"/>
        <end position="10"/>
    </location>
</feature>
<dbReference type="Proteomes" id="UP000887564">
    <property type="component" value="Unplaced"/>
</dbReference>
<evidence type="ECO:0000256" key="1">
    <source>
        <dbReference type="SAM" id="MobiDB-lite"/>
    </source>
</evidence>
<organism evidence="2 3">
    <name type="scientific">Parascaris equorum</name>
    <name type="common">Equine roundworm</name>
    <dbReference type="NCBI Taxonomy" id="6256"/>
    <lineage>
        <taxon>Eukaryota</taxon>
        <taxon>Metazoa</taxon>
        <taxon>Ecdysozoa</taxon>
        <taxon>Nematoda</taxon>
        <taxon>Chromadorea</taxon>
        <taxon>Rhabditida</taxon>
        <taxon>Spirurina</taxon>
        <taxon>Ascaridomorpha</taxon>
        <taxon>Ascaridoidea</taxon>
        <taxon>Ascarididae</taxon>
        <taxon>Parascaris</taxon>
    </lineage>
</organism>
<feature type="compositionally biased region" description="Polar residues" evidence="1">
    <location>
        <begin position="11"/>
        <end position="21"/>
    </location>
</feature>
<reference evidence="3" key="1">
    <citation type="submission" date="2022-11" db="UniProtKB">
        <authorList>
            <consortium name="WormBaseParasite"/>
        </authorList>
    </citation>
    <scope>IDENTIFICATION</scope>
</reference>